<dbReference type="EMBL" id="MU151301">
    <property type="protein sequence ID" value="KAF9445446.1"/>
    <property type="molecule type" value="Genomic_DNA"/>
</dbReference>
<gene>
    <name evidence="1" type="ORF">P691DRAFT_762505</name>
</gene>
<reference evidence="1" key="1">
    <citation type="submission" date="2020-11" db="EMBL/GenBank/DDBJ databases">
        <authorList>
            <consortium name="DOE Joint Genome Institute"/>
            <person name="Ahrendt S."/>
            <person name="Riley R."/>
            <person name="Andreopoulos W."/>
            <person name="Labutti K."/>
            <person name="Pangilinan J."/>
            <person name="Ruiz-Duenas F.J."/>
            <person name="Barrasa J.M."/>
            <person name="Sanchez-Garcia M."/>
            <person name="Camarero S."/>
            <person name="Miyauchi S."/>
            <person name="Serrano A."/>
            <person name="Linde D."/>
            <person name="Babiker R."/>
            <person name="Drula E."/>
            <person name="Ayuso-Fernandez I."/>
            <person name="Pacheco R."/>
            <person name="Padilla G."/>
            <person name="Ferreira P."/>
            <person name="Barriuso J."/>
            <person name="Kellner H."/>
            <person name="Castanera R."/>
            <person name="Alfaro M."/>
            <person name="Ramirez L."/>
            <person name="Pisabarro A.G."/>
            <person name="Kuo A."/>
            <person name="Tritt A."/>
            <person name="Lipzen A."/>
            <person name="He G."/>
            <person name="Yan M."/>
            <person name="Ng V."/>
            <person name="Cullen D."/>
            <person name="Martin F."/>
            <person name="Rosso M.-N."/>
            <person name="Henrissat B."/>
            <person name="Hibbett D."/>
            <person name="Martinez A.T."/>
            <person name="Grigoriev I.V."/>
        </authorList>
    </citation>
    <scope>NUCLEOTIDE SEQUENCE</scope>
    <source>
        <strain evidence="1">MF-IS2</strain>
    </source>
</reference>
<sequence length="704" mass="81400">MHHHNAILILATSFLHTEDMFSDSFRTSIGDIVNFLFLDKGKFHRSLRKLHSVVSVPSVEHPDQPLEIYHRSFGDFIQQICHTGEFGTTELDIMKTWWKCIAGWCRIMGHQWKTMGDRMGAISGITYSYGWSDLSKWDILGAMKWPNQHSQQHFDKLPAAALEQIWRNPSDEIISAVFNDIHGVDFDYFWVHLDSDDLSNMIFKLHFWQEKNPRQSATDCNILRVEPHYPIDTELLVKYQSLLGAYHVEKAYFDWAISKGQNQWNYSHMSIDHCSGHTGYTAQAIWHPHAFYFFYGHGATTQLVIMYPDKIEPQEYLREAFDQIGQGSSIFQPLVSQHLELLSTTHKNRLPMDRRLHAGEASLIYVIPRIVGYSKQPDPVGHLNQVVNMATLASSHSSDVLNLETLFLEYIFSMIPKDLHLSAYLIIAFFGTGQSMGHGPYVAPITSIWKTLSPDSHDLDVVLPWLEPFFHYISSFKDCNHDMLSSFLDLDEIYHTDSYFVELASQACLLLASWYIQYFNYHAAGCILEDCPHIHKNEKEYVFGYSEWLALMNWRPFNKVHAKDAPKLALALQDFQFCHLGGKPSHHPYHCTKLAFIVTQLWKQISSLEDVSQLVRVDCIYETDYQLLAKFEGLYSELSYQMAMFPLDVVDQPNWYHYAYPLSLHHDSELGTEDWHSEVQWKVLFLGHDSKSCLVAMGCRPSMG</sequence>
<evidence type="ECO:0000313" key="1">
    <source>
        <dbReference type="EMBL" id="KAF9445446.1"/>
    </source>
</evidence>
<organism evidence="1 2">
    <name type="scientific">Macrolepiota fuliginosa MF-IS2</name>
    <dbReference type="NCBI Taxonomy" id="1400762"/>
    <lineage>
        <taxon>Eukaryota</taxon>
        <taxon>Fungi</taxon>
        <taxon>Dikarya</taxon>
        <taxon>Basidiomycota</taxon>
        <taxon>Agaricomycotina</taxon>
        <taxon>Agaricomycetes</taxon>
        <taxon>Agaricomycetidae</taxon>
        <taxon>Agaricales</taxon>
        <taxon>Agaricineae</taxon>
        <taxon>Agaricaceae</taxon>
        <taxon>Macrolepiota</taxon>
    </lineage>
</organism>
<dbReference type="OrthoDB" id="163438at2759"/>
<dbReference type="AlphaFoldDB" id="A0A9P6BYR9"/>
<accession>A0A9P6BYR9</accession>
<name>A0A9P6BYR9_9AGAR</name>
<proteinExistence type="predicted"/>
<comment type="caution">
    <text evidence="1">The sequence shown here is derived from an EMBL/GenBank/DDBJ whole genome shotgun (WGS) entry which is preliminary data.</text>
</comment>
<protein>
    <submittedName>
        <fullName evidence="1">Uncharacterized protein</fullName>
    </submittedName>
</protein>
<keyword evidence="2" id="KW-1185">Reference proteome</keyword>
<dbReference type="Proteomes" id="UP000807342">
    <property type="component" value="Unassembled WGS sequence"/>
</dbReference>
<evidence type="ECO:0000313" key="2">
    <source>
        <dbReference type="Proteomes" id="UP000807342"/>
    </source>
</evidence>